<dbReference type="PROSITE" id="PS51257">
    <property type="entry name" value="PROKAR_LIPOPROTEIN"/>
    <property type="match status" value="1"/>
</dbReference>
<gene>
    <name evidence="2" type="ORF">OEZ85_013516</name>
</gene>
<evidence type="ECO:0000313" key="3">
    <source>
        <dbReference type="Proteomes" id="UP001244341"/>
    </source>
</evidence>
<protein>
    <submittedName>
        <fullName evidence="2">Uncharacterized protein</fullName>
    </submittedName>
</protein>
<proteinExistence type="predicted"/>
<organism evidence="2 3">
    <name type="scientific">Tetradesmus obliquus</name>
    <name type="common">Green alga</name>
    <name type="synonym">Acutodesmus obliquus</name>
    <dbReference type="NCBI Taxonomy" id="3088"/>
    <lineage>
        <taxon>Eukaryota</taxon>
        <taxon>Viridiplantae</taxon>
        <taxon>Chlorophyta</taxon>
        <taxon>core chlorophytes</taxon>
        <taxon>Chlorophyceae</taxon>
        <taxon>CS clade</taxon>
        <taxon>Sphaeropleales</taxon>
        <taxon>Scenedesmaceae</taxon>
        <taxon>Tetradesmus</taxon>
    </lineage>
</organism>
<dbReference type="EMBL" id="CP126224">
    <property type="protein sequence ID" value="WIA23862.1"/>
    <property type="molecule type" value="Genomic_DNA"/>
</dbReference>
<sequence length="435" mass="46452">MIVIKESCDHTRSDLAVIAGILTFSGACLLATNPLSPSLARASSTGQASLAAIRYKMTRPNEIVVAFLMSVAVIGLCAPTAFACTGSGFTVGDQLNPTLATPTFNTDETYGRYSAAQVRTHFADQSSSPPLRFANSRGTTFSCVDARGDGELLGTPGGDLAELVSAIIAWFKLEQKPVNKADIKTLFDAFMDRIARRGRPLYFHTDDGRLRQIFAALKKAGVEPQPSKLPDTAPTDVAVANLWLEHLIKPEFQGCGHIRLMLGAATAPFYSVKLNGTEVANCVDVPAADCISSAEVASEVMTLFYKYYWLTPAGSEQRQKVKLVVDLGPLVGKAVTIVSASNGNGTCRFQHPLIFPNKAGSTLFVYHDAAVKEFRDMAVRVGQMTTAAKRARMIALWNGVAGLQLGSTLTYLAPANDIGIFPVTIKTVPGAAAGR</sequence>
<keyword evidence="3" id="KW-1185">Reference proteome</keyword>
<keyword evidence="1" id="KW-1133">Transmembrane helix</keyword>
<feature type="transmembrane region" description="Helical" evidence="1">
    <location>
        <begin position="63"/>
        <end position="82"/>
    </location>
</feature>
<keyword evidence="1" id="KW-0472">Membrane</keyword>
<reference evidence="2 3" key="1">
    <citation type="submission" date="2023-05" db="EMBL/GenBank/DDBJ databases">
        <title>A 100% complete, gapless, phased diploid assembly of the Scenedesmus obliquus UTEX 3031 genome.</title>
        <authorList>
            <person name="Biondi T.C."/>
            <person name="Hanschen E.R."/>
            <person name="Kwon T."/>
            <person name="Eng W."/>
            <person name="Kruse C.P.S."/>
            <person name="Koehler S.I."/>
            <person name="Kunde Y."/>
            <person name="Gleasner C.D."/>
            <person name="You Mak K.T."/>
            <person name="Polle J."/>
            <person name="Hovde B.T."/>
            <person name="Starkenburg S.R."/>
        </authorList>
    </citation>
    <scope>NUCLEOTIDE SEQUENCE [LARGE SCALE GENOMIC DNA]</scope>
    <source>
        <strain evidence="2 3">DOE0152z</strain>
    </source>
</reference>
<keyword evidence="1" id="KW-0812">Transmembrane</keyword>
<dbReference type="Proteomes" id="UP001244341">
    <property type="component" value="Chromosome 17b"/>
</dbReference>
<accession>A0ABY8URL2</accession>
<evidence type="ECO:0000256" key="1">
    <source>
        <dbReference type="SAM" id="Phobius"/>
    </source>
</evidence>
<evidence type="ECO:0000313" key="2">
    <source>
        <dbReference type="EMBL" id="WIA23862.1"/>
    </source>
</evidence>
<name>A0ABY8URL2_TETOB</name>
<feature type="transmembrane region" description="Helical" evidence="1">
    <location>
        <begin position="15"/>
        <end position="35"/>
    </location>
</feature>